<dbReference type="SUPFAM" id="SSF55729">
    <property type="entry name" value="Acyl-CoA N-acyltransferases (Nat)"/>
    <property type="match status" value="1"/>
</dbReference>
<evidence type="ECO:0000313" key="3">
    <source>
        <dbReference type="EMBL" id="BAY84098.1"/>
    </source>
</evidence>
<dbReference type="EMBL" id="AP018227">
    <property type="protein sequence ID" value="BAY84098.1"/>
    <property type="molecule type" value="Genomic_DNA"/>
</dbReference>
<dbReference type="PANTHER" id="PTHR13947">
    <property type="entry name" value="GNAT FAMILY N-ACETYLTRANSFERASE"/>
    <property type="match status" value="1"/>
</dbReference>
<sequence>MKNKAIQITPIKQHQIDEVKQLITTVCLEIWDGLLNEEDLKRYDSMCDIEEIESHYFDNNGTFLVLLDENRVVGSGAIRKFDDETCELKRMWFLKEYRGKGYGLQMVQMLFDFAKKVGYKKIRLDLARKEHQSRAFEFYKKLGFYPIERYNDSPCEVFMEMFFG</sequence>
<name>A0A1Z4LSQ1_9CYAN</name>
<dbReference type="InterPro" id="IPR000182">
    <property type="entry name" value="GNAT_dom"/>
</dbReference>
<gene>
    <name evidence="3" type="ORF">NIES267_35940</name>
</gene>
<evidence type="ECO:0000256" key="1">
    <source>
        <dbReference type="ARBA" id="ARBA00022679"/>
    </source>
</evidence>
<dbReference type="PANTHER" id="PTHR13947:SF37">
    <property type="entry name" value="LD18367P"/>
    <property type="match status" value="1"/>
</dbReference>
<dbReference type="AlphaFoldDB" id="A0A1Z4LSQ1"/>
<dbReference type="GO" id="GO:0008080">
    <property type="term" value="F:N-acetyltransferase activity"/>
    <property type="evidence" value="ECO:0007669"/>
    <property type="project" value="InterPro"/>
</dbReference>
<dbReference type="Gene3D" id="3.40.630.30">
    <property type="match status" value="1"/>
</dbReference>
<dbReference type="InterPro" id="IPR016181">
    <property type="entry name" value="Acyl_CoA_acyltransferase"/>
</dbReference>
<dbReference type="PROSITE" id="PS51186">
    <property type="entry name" value="GNAT"/>
    <property type="match status" value="1"/>
</dbReference>
<dbReference type="Proteomes" id="UP000218418">
    <property type="component" value="Chromosome"/>
</dbReference>
<dbReference type="InterPro" id="IPR050769">
    <property type="entry name" value="NAT_camello-type"/>
</dbReference>
<reference evidence="3 4" key="1">
    <citation type="submission" date="2017-06" db="EMBL/GenBank/DDBJ databases">
        <title>Genome sequencing of cyanobaciteial culture collection at National Institute for Environmental Studies (NIES).</title>
        <authorList>
            <person name="Hirose Y."/>
            <person name="Shimura Y."/>
            <person name="Fujisawa T."/>
            <person name="Nakamura Y."/>
            <person name="Kawachi M."/>
        </authorList>
    </citation>
    <scope>NUCLEOTIDE SEQUENCE [LARGE SCALE GENOMIC DNA]</scope>
    <source>
        <strain evidence="3 4">NIES-267</strain>
    </source>
</reference>
<keyword evidence="1 3" id="KW-0808">Transferase</keyword>
<evidence type="ECO:0000259" key="2">
    <source>
        <dbReference type="PROSITE" id="PS51186"/>
    </source>
</evidence>
<keyword evidence="4" id="KW-1185">Reference proteome</keyword>
<protein>
    <submittedName>
        <fullName evidence="3">GCN5-like N-acetyltransferase</fullName>
    </submittedName>
</protein>
<dbReference type="OrthoDB" id="67353at2"/>
<dbReference type="Pfam" id="PF00583">
    <property type="entry name" value="Acetyltransf_1"/>
    <property type="match status" value="1"/>
</dbReference>
<feature type="domain" description="N-acetyltransferase" evidence="2">
    <location>
        <begin position="6"/>
        <end position="164"/>
    </location>
</feature>
<evidence type="ECO:0000313" key="4">
    <source>
        <dbReference type="Proteomes" id="UP000218418"/>
    </source>
</evidence>
<proteinExistence type="predicted"/>
<dbReference type="CDD" id="cd04301">
    <property type="entry name" value="NAT_SF"/>
    <property type="match status" value="1"/>
</dbReference>
<accession>A0A1Z4LSQ1</accession>
<organism evidence="3 4">
    <name type="scientific">Calothrix parasitica NIES-267</name>
    <dbReference type="NCBI Taxonomy" id="1973488"/>
    <lineage>
        <taxon>Bacteria</taxon>
        <taxon>Bacillati</taxon>
        <taxon>Cyanobacteriota</taxon>
        <taxon>Cyanophyceae</taxon>
        <taxon>Nostocales</taxon>
        <taxon>Calotrichaceae</taxon>
        <taxon>Calothrix</taxon>
    </lineage>
</organism>